<dbReference type="PIRSF" id="PIRSF036979">
    <property type="entry name" value="Arginase"/>
    <property type="match status" value="1"/>
</dbReference>
<feature type="binding site" evidence="5">
    <location>
        <position position="159"/>
    </location>
    <ligand>
        <name>Mn(2+)</name>
        <dbReference type="ChEBI" id="CHEBI:29035"/>
        <label>2</label>
    </ligand>
</feature>
<dbReference type="CDD" id="cd09988">
    <property type="entry name" value="Formimidoylglutamase"/>
    <property type="match status" value="1"/>
</dbReference>
<dbReference type="EMBL" id="RQPJ01000001">
    <property type="protein sequence ID" value="RTE55122.1"/>
    <property type="molecule type" value="Genomic_DNA"/>
</dbReference>
<dbReference type="InterPro" id="IPR023696">
    <property type="entry name" value="Ureohydrolase_dom_sf"/>
</dbReference>
<evidence type="ECO:0000256" key="7">
    <source>
        <dbReference type="PIRSR" id="PIRSR036979-1"/>
    </source>
</evidence>
<feature type="binding site" evidence="5 7">
    <location>
        <position position="251"/>
    </location>
    <ligand>
        <name>Mn(2+)</name>
        <dbReference type="ChEBI" id="CHEBI:29035"/>
        <label>1</label>
    </ligand>
</feature>
<feature type="binding site" evidence="7">
    <location>
        <position position="253"/>
    </location>
    <ligand>
        <name>Mn(2+)</name>
        <dbReference type="ChEBI" id="CHEBI:29035"/>
        <label>1</label>
    </ligand>
</feature>
<evidence type="ECO:0000313" key="9">
    <source>
        <dbReference type="EMBL" id="RTE55122.1"/>
    </source>
</evidence>
<feature type="binding site" evidence="5">
    <location>
        <position position="161"/>
    </location>
    <ligand>
        <name>Mn(2+)</name>
        <dbReference type="ChEBI" id="CHEBI:29035"/>
        <label>2</label>
    </ligand>
</feature>
<feature type="binding site" evidence="5 7">
    <location>
        <position position="163"/>
    </location>
    <ligand>
        <name>Mn(2+)</name>
        <dbReference type="ChEBI" id="CHEBI:29035"/>
        <label>1</label>
    </ligand>
</feature>
<feature type="binding site" evidence="5 7">
    <location>
        <position position="130"/>
    </location>
    <ligand>
        <name>Mn(2+)</name>
        <dbReference type="ChEBI" id="CHEBI:29035"/>
        <label>1</label>
    </ligand>
</feature>
<comment type="catalytic activity">
    <reaction evidence="5">
        <text>N-formimidoyl-L-glutamate + H2O = formamide + L-glutamate</text>
        <dbReference type="Rhea" id="RHEA:22492"/>
        <dbReference type="ChEBI" id="CHEBI:15377"/>
        <dbReference type="ChEBI" id="CHEBI:16397"/>
        <dbReference type="ChEBI" id="CHEBI:29985"/>
        <dbReference type="ChEBI" id="CHEBI:58928"/>
        <dbReference type="EC" id="3.5.3.8"/>
    </reaction>
</comment>
<dbReference type="NCBIfam" id="TIGR01227">
    <property type="entry name" value="hutG"/>
    <property type="match status" value="1"/>
</dbReference>
<evidence type="ECO:0000256" key="8">
    <source>
        <dbReference type="PROSITE-ProRule" id="PRU00742"/>
    </source>
</evidence>
<dbReference type="GO" id="GO:0019556">
    <property type="term" value="P:L-histidine catabolic process to glutamate and formamide"/>
    <property type="evidence" value="ECO:0007669"/>
    <property type="project" value="UniProtKB-UniRule"/>
</dbReference>
<evidence type="ECO:0000256" key="6">
    <source>
        <dbReference type="NCBIfam" id="TIGR01227"/>
    </source>
</evidence>
<dbReference type="SUPFAM" id="SSF52768">
    <property type="entry name" value="Arginase/deacetylase"/>
    <property type="match status" value="1"/>
</dbReference>
<comment type="cofactor">
    <cofactor evidence="5 7">
        <name>Mn(2+)</name>
        <dbReference type="ChEBI" id="CHEBI:29035"/>
    </cofactor>
    <text evidence="5 7">Binds 2 manganese ions per subunit.</text>
</comment>
<dbReference type="PANTHER" id="PTHR11358:SF35">
    <property type="entry name" value="FORMIMIDOYLGLUTAMASE"/>
    <property type="match status" value="1"/>
</dbReference>
<dbReference type="Gene3D" id="3.40.800.10">
    <property type="entry name" value="Ureohydrolase domain"/>
    <property type="match status" value="1"/>
</dbReference>
<comment type="caution">
    <text evidence="9">The sequence shown here is derived from an EMBL/GenBank/DDBJ whole genome shotgun (WGS) entry which is preliminary data.</text>
</comment>
<dbReference type="GO" id="GO:0050415">
    <property type="term" value="F:formimidoylglutamase activity"/>
    <property type="evidence" value="ECO:0007669"/>
    <property type="project" value="UniProtKB-UniRule"/>
</dbReference>
<keyword evidence="4 5" id="KW-0464">Manganese</keyword>
<dbReference type="Pfam" id="PF00491">
    <property type="entry name" value="Arginase"/>
    <property type="match status" value="1"/>
</dbReference>
<comment type="similarity">
    <text evidence="5 8">Belongs to the arginase family.</text>
</comment>
<dbReference type="PROSITE" id="PS51409">
    <property type="entry name" value="ARGINASE_2"/>
    <property type="match status" value="1"/>
</dbReference>
<dbReference type="OrthoDB" id="9788689at2"/>
<keyword evidence="10" id="KW-1185">Reference proteome</keyword>
<sequence length="323" mass="36281">MSNYRKTDPGLWTGRKSDSQLYLHEKVQCLDFGKMEFSSLRGDNFALLGYASDQGVIRNQGRKGASKGPDSIRQQLAKMPHHLNDGTLLWDIGNIHCEDGNMEKAQGVLGKIVTSILHQGWFPMLLGGGHDIAYGHYLGIKSYLNAQGKNQTLGIINFDAHFDLRSTEHANTSGTPFYQIARDCKMENNPFKYMCLGIRKDSNSKTLFHRARDLGVPYIEKKHFNLLHLNNIRYKLERFIGEVDVIYTTIDLDGFSSAYAAGVSAASPMGFSPEMVLECLEIVIDSKKLISMDIAEMNPTYDQDHQTAKLAASLIHYVMHNKT</sequence>
<evidence type="ECO:0000256" key="4">
    <source>
        <dbReference type="ARBA" id="ARBA00023211"/>
    </source>
</evidence>
<dbReference type="GO" id="GO:0008783">
    <property type="term" value="F:agmatinase activity"/>
    <property type="evidence" value="ECO:0007669"/>
    <property type="project" value="TreeGrafter"/>
</dbReference>
<evidence type="ECO:0000256" key="3">
    <source>
        <dbReference type="ARBA" id="ARBA00022808"/>
    </source>
</evidence>
<evidence type="ECO:0000256" key="1">
    <source>
        <dbReference type="ARBA" id="ARBA00022723"/>
    </source>
</evidence>
<dbReference type="GO" id="GO:0033389">
    <property type="term" value="P:putrescine biosynthetic process from arginine, via agmatine"/>
    <property type="evidence" value="ECO:0007669"/>
    <property type="project" value="TreeGrafter"/>
</dbReference>
<comment type="function">
    <text evidence="5">Catalyzes the conversion of N-formimidoyl-L-glutamate to L-glutamate and formamide.</text>
</comment>
<dbReference type="PANTHER" id="PTHR11358">
    <property type="entry name" value="ARGINASE/AGMATINASE"/>
    <property type="match status" value="1"/>
</dbReference>
<dbReference type="EC" id="3.5.3.8" evidence="5 6"/>
<dbReference type="Proteomes" id="UP000267585">
    <property type="component" value="Unassembled WGS sequence"/>
</dbReference>
<dbReference type="RefSeq" id="WP_126160425.1">
    <property type="nucleotide sequence ID" value="NZ_RQPJ01000001.1"/>
</dbReference>
<dbReference type="GO" id="GO:0019557">
    <property type="term" value="P:L-histidine catabolic process to glutamate and formate"/>
    <property type="evidence" value="ECO:0007669"/>
    <property type="project" value="UniProtKB-UniPathway"/>
</dbReference>
<keyword evidence="2 5" id="KW-0378">Hydrolase</keyword>
<dbReference type="InterPro" id="IPR006035">
    <property type="entry name" value="Ureohydrolase"/>
</dbReference>
<evidence type="ECO:0000256" key="5">
    <source>
        <dbReference type="HAMAP-Rule" id="MF_00737"/>
    </source>
</evidence>
<dbReference type="GO" id="GO:0030145">
    <property type="term" value="F:manganese ion binding"/>
    <property type="evidence" value="ECO:0007669"/>
    <property type="project" value="UniProtKB-UniRule"/>
</dbReference>
<proteinExistence type="inferred from homology"/>
<evidence type="ECO:0000256" key="2">
    <source>
        <dbReference type="ARBA" id="ARBA00022801"/>
    </source>
</evidence>
<dbReference type="HAMAP" id="MF_00737">
    <property type="entry name" value="Formimidoylglutam"/>
    <property type="match status" value="1"/>
</dbReference>
<reference evidence="9 10" key="1">
    <citation type="submission" date="2018-11" db="EMBL/GenBank/DDBJ databases">
        <title>Arenibacter aquaticus sp.nov., a marine bacterium isolated from surface seawater in the South China Sea.</title>
        <authorList>
            <person name="Guo J."/>
            <person name="Sun J."/>
        </authorList>
    </citation>
    <scope>NUCLEOTIDE SEQUENCE [LARGE SCALE GENOMIC DNA]</scope>
    <source>
        <strain evidence="9 10">GUO666</strain>
    </source>
</reference>
<accession>A0A3S0C9I3</accession>
<protein>
    <recommendedName>
        <fullName evidence="5 6">Formimidoylglutamase</fullName>
        <ecNumber evidence="5 6">3.5.3.8</ecNumber>
    </recommendedName>
    <alternativeName>
        <fullName evidence="5">Formiminoglutamase</fullName>
    </alternativeName>
    <alternativeName>
        <fullName evidence="5">Formiminoglutamate hydrolase</fullName>
    </alternativeName>
</protein>
<feature type="binding site" evidence="5 7">
    <location>
        <position position="159"/>
    </location>
    <ligand>
        <name>Mn(2+)</name>
        <dbReference type="ChEBI" id="CHEBI:29035"/>
        <label>1</label>
    </ligand>
</feature>
<dbReference type="InterPro" id="IPR005923">
    <property type="entry name" value="HutG"/>
</dbReference>
<comment type="pathway">
    <text evidence="5">Amino-acid degradation; L-histidine degradation into L-glutamate; L-glutamate from N-formimidoyl-L-glutamate (hydrolase route): step 1/1.</text>
</comment>
<keyword evidence="1 5" id="KW-0479">Metal-binding</keyword>
<dbReference type="UniPathway" id="UPA00379">
    <property type="reaction ID" value="UER00552"/>
</dbReference>
<keyword evidence="3 5" id="KW-0369">Histidine metabolism</keyword>
<feature type="binding site" evidence="5">
    <location>
        <position position="253"/>
    </location>
    <ligand>
        <name>Mn(2+)</name>
        <dbReference type="ChEBI" id="CHEBI:29035"/>
        <label>2</label>
    </ligand>
</feature>
<evidence type="ECO:0000313" key="10">
    <source>
        <dbReference type="Proteomes" id="UP000267585"/>
    </source>
</evidence>
<name>A0A3S0C9I3_9FLAO</name>
<feature type="binding site" evidence="5">
    <location>
        <position position="251"/>
    </location>
    <ligand>
        <name>Mn(2+)</name>
        <dbReference type="ChEBI" id="CHEBI:29035"/>
        <label>2</label>
    </ligand>
</feature>
<organism evidence="9 10">
    <name type="scientific">Arenibacter aquaticus</name>
    <dbReference type="NCBI Taxonomy" id="2489054"/>
    <lineage>
        <taxon>Bacteria</taxon>
        <taxon>Pseudomonadati</taxon>
        <taxon>Bacteroidota</taxon>
        <taxon>Flavobacteriia</taxon>
        <taxon>Flavobacteriales</taxon>
        <taxon>Flavobacteriaceae</taxon>
        <taxon>Arenibacter</taxon>
    </lineage>
</organism>
<dbReference type="AlphaFoldDB" id="A0A3S0C9I3"/>
<feature type="binding site" evidence="7">
    <location>
        <position position="161"/>
    </location>
    <ligand>
        <name>Mn(2+)</name>
        <dbReference type="ChEBI" id="CHEBI:29035"/>
        <label>1</label>
    </ligand>
</feature>
<gene>
    <name evidence="5 9" type="primary">hutG</name>
    <name evidence="9" type="ORF">EHW67_00720</name>
</gene>